<feature type="domain" description="Mur ligase C-terminal" evidence="14">
    <location>
        <begin position="340"/>
        <end position="466"/>
    </location>
</feature>
<name>A0A385YSA6_9BACL</name>
<keyword evidence="7" id="KW-0067">ATP-binding</keyword>
<comment type="similarity">
    <text evidence="2">Belongs to the MurCDEF family. MurE subfamily.</text>
</comment>
<dbReference type="PANTHER" id="PTHR23135:SF4">
    <property type="entry name" value="UDP-N-ACETYLMURAMOYL-L-ALANYL-D-GLUTAMATE--2,6-DIAMINOPIMELATE LIGASE MURE HOMOLOG, CHLOROPLASTIC"/>
    <property type="match status" value="1"/>
</dbReference>
<dbReference type="Pfam" id="PF01225">
    <property type="entry name" value="Mur_ligase"/>
    <property type="match status" value="1"/>
</dbReference>
<dbReference type="InterPro" id="IPR018109">
    <property type="entry name" value="Folylpolyglutamate_synth_CS"/>
</dbReference>
<evidence type="ECO:0000313" key="16">
    <source>
        <dbReference type="EMBL" id="AYC28867.1"/>
    </source>
</evidence>
<keyword evidence="6" id="KW-0547">Nucleotide-binding</keyword>
<dbReference type="InterPro" id="IPR036565">
    <property type="entry name" value="Mur-like_cat_sf"/>
</dbReference>
<keyword evidence="10 12" id="KW-0131">Cell cycle</keyword>
<reference evidence="17" key="1">
    <citation type="submission" date="2018-09" db="EMBL/GenBank/DDBJ databases">
        <authorList>
            <person name="Zhu H."/>
        </authorList>
    </citation>
    <scope>NUCLEOTIDE SEQUENCE [LARGE SCALE GENOMIC DNA]</scope>
    <source>
        <strain evidence="17">K2R23-3</strain>
    </source>
</reference>
<dbReference type="Pfam" id="PF02875">
    <property type="entry name" value="Mur_ligase_C"/>
    <property type="match status" value="1"/>
</dbReference>
<dbReference type="GO" id="GO:0071555">
    <property type="term" value="P:cell wall organization"/>
    <property type="evidence" value="ECO:0007669"/>
    <property type="project" value="UniProtKB-KW"/>
</dbReference>
<dbReference type="SUPFAM" id="SSF53623">
    <property type="entry name" value="MurD-like peptide ligases, catalytic domain"/>
    <property type="match status" value="1"/>
</dbReference>
<dbReference type="GO" id="GO:0051301">
    <property type="term" value="P:cell division"/>
    <property type="evidence" value="ECO:0007669"/>
    <property type="project" value="UniProtKB-KW"/>
</dbReference>
<dbReference type="InterPro" id="IPR000713">
    <property type="entry name" value="Mur_ligase_N"/>
</dbReference>
<organism evidence="16 17">
    <name type="scientific">Paenisporosarcina cavernae</name>
    <dbReference type="NCBI Taxonomy" id="2320858"/>
    <lineage>
        <taxon>Bacteria</taxon>
        <taxon>Bacillati</taxon>
        <taxon>Bacillota</taxon>
        <taxon>Bacilli</taxon>
        <taxon>Bacillales</taxon>
        <taxon>Caryophanaceae</taxon>
        <taxon>Paenisporosarcina</taxon>
    </lineage>
</organism>
<dbReference type="GO" id="GO:0009252">
    <property type="term" value="P:peptidoglycan biosynthetic process"/>
    <property type="evidence" value="ECO:0007669"/>
    <property type="project" value="UniProtKB-UniPathway"/>
</dbReference>
<feature type="domain" description="Mur ligase central" evidence="15">
    <location>
        <begin position="115"/>
        <end position="317"/>
    </location>
</feature>
<dbReference type="InterPro" id="IPR036615">
    <property type="entry name" value="Mur_ligase_C_dom_sf"/>
</dbReference>
<dbReference type="Gene3D" id="3.40.1190.10">
    <property type="entry name" value="Mur-like, catalytic domain"/>
    <property type="match status" value="1"/>
</dbReference>
<keyword evidence="17" id="KW-1185">Reference proteome</keyword>
<dbReference type="GO" id="GO:0005524">
    <property type="term" value="F:ATP binding"/>
    <property type="evidence" value="ECO:0007669"/>
    <property type="project" value="UniProtKB-KW"/>
</dbReference>
<feature type="domain" description="Mur ligase N-terminal catalytic" evidence="13">
    <location>
        <begin position="27"/>
        <end position="103"/>
    </location>
</feature>
<dbReference type="OrthoDB" id="9800958at2"/>
<evidence type="ECO:0000256" key="11">
    <source>
        <dbReference type="ARBA" id="ARBA00023316"/>
    </source>
</evidence>
<dbReference type="SUPFAM" id="SSF63418">
    <property type="entry name" value="MurE/MurF N-terminal domain"/>
    <property type="match status" value="1"/>
</dbReference>
<keyword evidence="3" id="KW-0963">Cytoplasm</keyword>
<dbReference type="PROSITE" id="PS01011">
    <property type="entry name" value="FOLYLPOLYGLU_SYNT_1"/>
    <property type="match status" value="1"/>
</dbReference>
<dbReference type="InterPro" id="IPR013221">
    <property type="entry name" value="Mur_ligase_cen"/>
</dbReference>
<evidence type="ECO:0000256" key="1">
    <source>
        <dbReference type="ARBA" id="ARBA00004752"/>
    </source>
</evidence>
<dbReference type="AlphaFoldDB" id="A0A385YSA6"/>
<dbReference type="Gene3D" id="3.40.1390.10">
    <property type="entry name" value="MurE/MurF, N-terminal domain"/>
    <property type="match status" value="1"/>
</dbReference>
<gene>
    <name evidence="16" type="ORF">D3873_02895</name>
</gene>
<dbReference type="GO" id="GO:0005737">
    <property type="term" value="C:cytoplasm"/>
    <property type="evidence" value="ECO:0007669"/>
    <property type="project" value="UniProtKB-SubCell"/>
</dbReference>
<comment type="pathway">
    <text evidence="1 12">Cell wall biogenesis; peptidoglycan biosynthesis.</text>
</comment>
<evidence type="ECO:0000259" key="13">
    <source>
        <dbReference type="Pfam" id="PF01225"/>
    </source>
</evidence>
<dbReference type="Proteomes" id="UP000265725">
    <property type="component" value="Chromosome"/>
</dbReference>
<evidence type="ECO:0000256" key="9">
    <source>
        <dbReference type="ARBA" id="ARBA00022984"/>
    </source>
</evidence>
<comment type="subcellular location">
    <subcellularLocation>
        <location evidence="12">Cytoplasm</location>
    </subcellularLocation>
</comment>
<evidence type="ECO:0000256" key="4">
    <source>
        <dbReference type="ARBA" id="ARBA00022598"/>
    </source>
</evidence>
<keyword evidence="9 12" id="KW-0573">Peptidoglycan synthesis</keyword>
<evidence type="ECO:0000256" key="2">
    <source>
        <dbReference type="ARBA" id="ARBA00005898"/>
    </source>
</evidence>
<protein>
    <submittedName>
        <fullName evidence="16">UDP-N-acetylmuramoyl-L-alanyl-D-glutamate--2, 6-diaminopimelate ligase</fullName>
        <ecNumber evidence="16">6.3.2.13</ecNumber>
    </submittedName>
</protein>
<dbReference type="InterPro" id="IPR005761">
    <property type="entry name" value="UDP-N-AcMur-Glu-dNH2Pim_ligase"/>
</dbReference>
<sequence>MNVNWTTIPNFHVLHTYGPEVQETARIVYDSRDVTHQAAFFCIIGEETDGHLYIEDAITRGATTIVGSNQAAMEPFISQHPHVTFVLVNETRLALAIVAAHFYDHPARSLKTIGVTGTNGKTTVATYVKNLLDLVGVPCGLIGTNGIFSSQEEMEMRKSTPTTPMQSDMQYIFRELVRLGDQAASMEVSSIALDQHRVGAFTFDVAIHTNISEEHMEYHGTFEHYLQSKLKLFKQAKHVVVNLDDDGMSKEILDVIAVPSLTYSMDLAKGADLTWTSVSLTDNGLAFDLHYNGIVYPVEAPIFGNFNAGNLVSAIATLLHLGIDIHVILGVLENMSQVSGRFQVINGPEDRKIIIDYAHTPVALASIMKEIRKLPHEKFIAMVCGIGIRDFGKMPKMAKAAEGLADEIVVSVDHPGHNDPWDVVDAVMAGFSEPALQPVYGTPSRKDGVLKALELSEPGDIILLSSGCINGCQIVRGEYIPHSDEEIIETYFKNNTTPSSASL</sequence>
<dbReference type="Pfam" id="PF08245">
    <property type="entry name" value="Mur_ligase_M"/>
    <property type="match status" value="1"/>
</dbReference>
<evidence type="ECO:0000259" key="15">
    <source>
        <dbReference type="Pfam" id="PF08245"/>
    </source>
</evidence>
<dbReference type="NCBIfam" id="TIGR01085">
    <property type="entry name" value="murE"/>
    <property type="match status" value="1"/>
</dbReference>
<accession>A0A385YSA6</accession>
<dbReference type="Gene3D" id="3.90.190.20">
    <property type="entry name" value="Mur ligase, C-terminal domain"/>
    <property type="match status" value="1"/>
</dbReference>
<dbReference type="GO" id="GO:0008360">
    <property type="term" value="P:regulation of cell shape"/>
    <property type="evidence" value="ECO:0007669"/>
    <property type="project" value="UniProtKB-KW"/>
</dbReference>
<dbReference type="RefSeq" id="WP_119882611.1">
    <property type="nucleotide sequence ID" value="NZ_CP032418.1"/>
</dbReference>
<evidence type="ECO:0000256" key="12">
    <source>
        <dbReference type="RuleBase" id="RU004135"/>
    </source>
</evidence>
<dbReference type="PANTHER" id="PTHR23135">
    <property type="entry name" value="MUR LIGASE FAMILY MEMBER"/>
    <property type="match status" value="1"/>
</dbReference>
<evidence type="ECO:0000256" key="10">
    <source>
        <dbReference type="ARBA" id="ARBA00023306"/>
    </source>
</evidence>
<evidence type="ECO:0000256" key="3">
    <source>
        <dbReference type="ARBA" id="ARBA00022490"/>
    </source>
</evidence>
<dbReference type="InterPro" id="IPR035911">
    <property type="entry name" value="MurE/MurF_N"/>
</dbReference>
<evidence type="ECO:0000259" key="14">
    <source>
        <dbReference type="Pfam" id="PF02875"/>
    </source>
</evidence>
<dbReference type="NCBIfam" id="NF001126">
    <property type="entry name" value="PRK00139.1-4"/>
    <property type="match status" value="1"/>
</dbReference>
<keyword evidence="8 12" id="KW-0133">Cell shape</keyword>
<dbReference type="SUPFAM" id="SSF53244">
    <property type="entry name" value="MurD-like peptide ligases, peptide-binding domain"/>
    <property type="match status" value="1"/>
</dbReference>
<dbReference type="InterPro" id="IPR004101">
    <property type="entry name" value="Mur_ligase_C"/>
</dbReference>
<evidence type="ECO:0000256" key="6">
    <source>
        <dbReference type="ARBA" id="ARBA00022741"/>
    </source>
</evidence>
<keyword evidence="5 12" id="KW-0132">Cell division</keyword>
<evidence type="ECO:0000256" key="8">
    <source>
        <dbReference type="ARBA" id="ARBA00022960"/>
    </source>
</evidence>
<keyword evidence="4 16" id="KW-0436">Ligase</keyword>
<dbReference type="GO" id="GO:0004326">
    <property type="term" value="F:tetrahydrofolylpolyglutamate synthase activity"/>
    <property type="evidence" value="ECO:0007669"/>
    <property type="project" value="InterPro"/>
</dbReference>
<evidence type="ECO:0000256" key="7">
    <source>
        <dbReference type="ARBA" id="ARBA00022840"/>
    </source>
</evidence>
<dbReference type="EMBL" id="CP032418">
    <property type="protein sequence ID" value="AYC28867.1"/>
    <property type="molecule type" value="Genomic_DNA"/>
</dbReference>
<dbReference type="KEGG" id="paek:D3873_02895"/>
<evidence type="ECO:0000313" key="17">
    <source>
        <dbReference type="Proteomes" id="UP000265725"/>
    </source>
</evidence>
<dbReference type="GO" id="GO:0008765">
    <property type="term" value="F:UDP-N-acetylmuramoylalanyl-D-glutamate-2,6-diaminopimelate ligase activity"/>
    <property type="evidence" value="ECO:0007669"/>
    <property type="project" value="UniProtKB-EC"/>
</dbReference>
<keyword evidence="11 12" id="KW-0961">Cell wall biogenesis/degradation</keyword>
<dbReference type="UniPathway" id="UPA00219"/>
<evidence type="ECO:0000256" key="5">
    <source>
        <dbReference type="ARBA" id="ARBA00022618"/>
    </source>
</evidence>
<proteinExistence type="inferred from homology"/>
<dbReference type="EC" id="6.3.2.13" evidence="16"/>